<reference evidence="1 2" key="1">
    <citation type="journal article" date="2016" name="Int. J. Syst. Evol. Microbiol.">
        <title>Agromyces aureus sp. nov., isolated from the rhizosphere of Salix caprea L. grown in a heavy-metal-contaminated soil.</title>
        <authorList>
            <person name="Corretto E."/>
            <person name="Antonielli L."/>
            <person name="Sessitsch A."/>
            <person name="Compant S."/>
            <person name="Gorfer M."/>
            <person name="Kuffner M."/>
            <person name="Brader G."/>
        </authorList>
    </citation>
    <scope>NUCLEOTIDE SEQUENCE [LARGE SCALE GENOMIC DNA]</scope>
    <source>
        <strain evidence="1 2">AR33</strain>
    </source>
</reference>
<gene>
    <name evidence="1" type="ORF">ATC03_02055</name>
</gene>
<dbReference type="EMBL" id="CP013979">
    <property type="protein sequence ID" value="ANJ25727.1"/>
    <property type="molecule type" value="Genomic_DNA"/>
</dbReference>
<name>A0A191WBW1_9MICO</name>
<evidence type="ECO:0000313" key="2">
    <source>
        <dbReference type="Proteomes" id="UP000078437"/>
    </source>
</evidence>
<dbReference type="Proteomes" id="UP000078437">
    <property type="component" value="Chromosome"/>
</dbReference>
<keyword evidence="2" id="KW-1185">Reference proteome</keyword>
<protein>
    <submittedName>
        <fullName evidence="1">Uncharacterized protein</fullName>
    </submittedName>
</protein>
<organism evidence="1 2">
    <name type="scientific">Agromyces aureus</name>
    <dbReference type="NCBI Taxonomy" id="453304"/>
    <lineage>
        <taxon>Bacteria</taxon>
        <taxon>Bacillati</taxon>
        <taxon>Actinomycetota</taxon>
        <taxon>Actinomycetes</taxon>
        <taxon>Micrococcales</taxon>
        <taxon>Microbacteriaceae</taxon>
        <taxon>Agromyces</taxon>
    </lineage>
</organism>
<proteinExistence type="predicted"/>
<dbReference type="KEGG" id="agy:ATC03_02055"/>
<sequence length="90" mass="10525">MADEFLQARGWKSRRDEGWTEHWNDSWTWPASYLGPGTLPTQIQCEGQSFRVFYATPSILLPRAQVEYANRDELVDDLASIEDTFNWLLE</sequence>
<evidence type="ECO:0000313" key="1">
    <source>
        <dbReference type="EMBL" id="ANJ25727.1"/>
    </source>
</evidence>
<reference evidence="2" key="2">
    <citation type="submission" date="2016-01" db="EMBL/GenBank/DDBJ databases">
        <title>Complete genome sequence of Agromyces aureus AR33T and comparison with related organisms.</title>
        <authorList>
            <person name="Corretto E."/>
            <person name="Antonielli L."/>
            <person name="Sessitsch A."/>
            <person name="Brader G."/>
        </authorList>
    </citation>
    <scope>NUCLEOTIDE SEQUENCE [LARGE SCALE GENOMIC DNA]</scope>
    <source>
        <strain evidence="2">AR33</strain>
    </source>
</reference>
<accession>A0A191WBW1</accession>
<dbReference type="AlphaFoldDB" id="A0A191WBW1"/>